<reference evidence="3 4" key="1">
    <citation type="journal article" date="2013" name="Genome Announc.">
        <title>Genome of the haloarchaeon Natronomonas moolapensis, a neutrophilic member of a previously haloalkaliphilic genus.</title>
        <authorList>
            <person name="Dyall-Smith M.L."/>
            <person name="Pfeiffer F."/>
            <person name="Oberwinkler T."/>
            <person name="Klee K."/>
            <person name="Rampp M."/>
            <person name="Palm P."/>
            <person name="Gross K."/>
            <person name="Schuster S.C."/>
            <person name="Oesterhelt D."/>
        </authorList>
    </citation>
    <scope>NUCLEOTIDE SEQUENCE [LARGE SCALE GENOMIC DNA]</scope>
    <source>
        <strain evidence="4">DSM 18674 / JCM 14361 / 8.8.11</strain>
    </source>
</reference>
<evidence type="ECO:0000256" key="1">
    <source>
        <dbReference type="SAM" id="Phobius"/>
    </source>
</evidence>
<keyword evidence="4" id="KW-1185">Reference proteome</keyword>
<feature type="transmembrane region" description="Helical" evidence="1">
    <location>
        <begin position="34"/>
        <end position="59"/>
    </location>
</feature>
<dbReference type="KEGG" id="nmo:Nmlp_2232"/>
<sequence>MLRGRIADYRRRVCVELEAAFAEEHPPGDVAGSFAVGVFVTALPTLGAGFLVFFALVALVERISKLALFASVVVLNPVVKWGVYAASFSLGSVLLGPVPGTTPAEISLSAGPGILARLLVGNLILAVALTAVGYVVVLRLVTSFRAREADVAELLPDVGLK</sequence>
<feature type="domain" description="DUF2062" evidence="2">
    <location>
        <begin position="27"/>
        <end position="148"/>
    </location>
</feature>
<dbReference type="GeneID" id="14651169"/>
<dbReference type="AlphaFoldDB" id="M1XQG5"/>
<keyword evidence="1" id="KW-0472">Membrane</keyword>
<proteinExistence type="predicted"/>
<dbReference type="STRING" id="268739.Nmlp_2232"/>
<feature type="transmembrane region" description="Helical" evidence="1">
    <location>
        <begin position="114"/>
        <end position="137"/>
    </location>
</feature>
<dbReference type="OrthoDB" id="329979at2157"/>
<dbReference type="PANTHER" id="PTHR40547">
    <property type="entry name" value="SLL0298 PROTEIN"/>
    <property type="match status" value="1"/>
</dbReference>
<accession>M1XQG5</accession>
<gene>
    <name evidence="3" type="ordered locus">Nmlp_2232</name>
</gene>
<organism evidence="3 4">
    <name type="scientific">Natronomonas moolapensis (strain DSM 18674 / CECT 7526 / JCM 14361 / 8.8.11)</name>
    <dbReference type="NCBI Taxonomy" id="268739"/>
    <lineage>
        <taxon>Archaea</taxon>
        <taxon>Methanobacteriati</taxon>
        <taxon>Methanobacteriota</taxon>
        <taxon>Stenosarchaea group</taxon>
        <taxon>Halobacteria</taxon>
        <taxon>Halobacteriales</taxon>
        <taxon>Natronomonadaceae</taxon>
        <taxon>Natronomonas</taxon>
    </lineage>
</organism>
<evidence type="ECO:0000259" key="2">
    <source>
        <dbReference type="Pfam" id="PF09835"/>
    </source>
</evidence>
<keyword evidence="1" id="KW-0812">Transmembrane</keyword>
<dbReference type="HOGENOM" id="CLU_1590937_0_0_2"/>
<evidence type="ECO:0000313" key="4">
    <source>
        <dbReference type="Proteomes" id="UP000011867"/>
    </source>
</evidence>
<dbReference type="PANTHER" id="PTHR40547:SF1">
    <property type="entry name" value="SLL0298 PROTEIN"/>
    <property type="match status" value="1"/>
</dbReference>
<dbReference type="Pfam" id="PF09835">
    <property type="entry name" value="DUF2062"/>
    <property type="match status" value="1"/>
</dbReference>
<dbReference type="RefSeq" id="WP_015409204.1">
    <property type="nucleotide sequence ID" value="NC_020388.1"/>
</dbReference>
<evidence type="ECO:0000313" key="3">
    <source>
        <dbReference type="EMBL" id="CCQ36404.1"/>
    </source>
</evidence>
<dbReference type="eggNOG" id="arCOG06355">
    <property type="taxonomic scope" value="Archaea"/>
</dbReference>
<dbReference type="Proteomes" id="UP000011867">
    <property type="component" value="Chromosome"/>
</dbReference>
<keyword evidence="1" id="KW-1133">Transmembrane helix</keyword>
<dbReference type="InterPro" id="IPR018639">
    <property type="entry name" value="DUF2062"/>
</dbReference>
<dbReference type="EMBL" id="HF582854">
    <property type="protein sequence ID" value="CCQ36404.1"/>
    <property type="molecule type" value="Genomic_DNA"/>
</dbReference>
<name>M1XQG5_NATM8</name>
<feature type="transmembrane region" description="Helical" evidence="1">
    <location>
        <begin position="66"/>
        <end position="94"/>
    </location>
</feature>
<protein>
    <submittedName>
        <fullName evidence="3">DUF2062 family protein</fullName>
    </submittedName>
</protein>